<protein>
    <submittedName>
        <fullName evidence="1">Uncharacterized protein</fullName>
    </submittedName>
</protein>
<organism evidence="1 2">
    <name type="scientific">Roseateles oligotrophus</name>
    <dbReference type="NCBI Taxonomy" id="1769250"/>
    <lineage>
        <taxon>Bacteria</taxon>
        <taxon>Pseudomonadati</taxon>
        <taxon>Pseudomonadota</taxon>
        <taxon>Betaproteobacteria</taxon>
        <taxon>Burkholderiales</taxon>
        <taxon>Sphaerotilaceae</taxon>
        <taxon>Roseateles</taxon>
    </lineage>
</organism>
<dbReference type="EMBL" id="JACHLP010000006">
    <property type="protein sequence ID" value="MBB4844824.1"/>
    <property type="molecule type" value="Genomic_DNA"/>
</dbReference>
<keyword evidence="2" id="KW-1185">Reference proteome</keyword>
<gene>
    <name evidence="1" type="ORF">HNP55_003368</name>
</gene>
<reference evidence="1 2" key="1">
    <citation type="submission" date="2020-08" db="EMBL/GenBank/DDBJ databases">
        <title>Functional genomics of gut bacteria from endangered species of beetles.</title>
        <authorList>
            <person name="Carlos-Shanley C."/>
        </authorList>
    </citation>
    <scope>NUCLEOTIDE SEQUENCE [LARGE SCALE GENOMIC DNA]</scope>
    <source>
        <strain evidence="1 2">S00239</strain>
    </source>
</reference>
<name>A0A840L8D4_9BURK</name>
<evidence type="ECO:0000313" key="1">
    <source>
        <dbReference type="EMBL" id="MBB4844824.1"/>
    </source>
</evidence>
<proteinExistence type="predicted"/>
<comment type="caution">
    <text evidence="1">The sequence shown here is derived from an EMBL/GenBank/DDBJ whole genome shotgun (WGS) entry which is preliminary data.</text>
</comment>
<sequence>MDFESVPTATNHLVSGSNPYAAEVQFLRSAYSVTSAWPGSPGGGAGSGLFFRDPTVYGSGTRGAMLMWGDDDGQGNTSLVFNVAGGFSAQFSMLYGALVASGTVQVFDGLDGQGQLLGGRDISGTAPCIDPKTGALLSDFVCNWGKAEINFSGTAHSVRIFGSNAAFFLDDVQLGQAGGGTLPEPGSMALSLAALGLMAWRARSRKP</sequence>
<evidence type="ECO:0000313" key="2">
    <source>
        <dbReference type="Proteomes" id="UP000562027"/>
    </source>
</evidence>
<dbReference type="AlphaFoldDB" id="A0A840L8D4"/>
<accession>A0A840L8D4</accession>
<dbReference type="Proteomes" id="UP000562027">
    <property type="component" value="Unassembled WGS sequence"/>
</dbReference>
<dbReference type="RefSeq" id="WP_184301774.1">
    <property type="nucleotide sequence ID" value="NZ_JACHLP010000006.1"/>
</dbReference>